<keyword evidence="2" id="KW-1185">Reference proteome</keyword>
<evidence type="ECO:0000313" key="2">
    <source>
        <dbReference type="Proteomes" id="UP000218418"/>
    </source>
</evidence>
<dbReference type="OrthoDB" id="514847at2"/>
<name>A0A1Z4LSC0_9CYAN</name>
<protein>
    <submittedName>
        <fullName evidence="1">Uncharacterized protein</fullName>
    </submittedName>
</protein>
<organism evidence="1 2">
    <name type="scientific">Calothrix parasitica NIES-267</name>
    <dbReference type="NCBI Taxonomy" id="1973488"/>
    <lineage>
        <taxon>Bacteria</taxon>
        <taxon>Bacillati</taxon>
        <taxon>Cyanobacteriota</taxon>
        <taxon>Cyanophyceae</taxon>
        <taxon>Nostocales</taxon>
        <taxon>Calotrichaceae</taxon>
        <taxon>Calothrix</taxon>
    </lineage>
</organism>
<evidence type="ECO:0000313" key="1">
    <source>
        <dbReference type="EMBL" id="BAY84074.1"/>
    </source>
</evidence>
<gene>
    <name evidence="1" type="ORF">NIES267_35700</name>
</gene>
<dbReference type="AlphaFoldDB" id="A0A1Z4LSC0"/>
<reference evidence="1 2" key="1">
    <citation type="submission" date="2017-06" db="EMBL/GenBank/DDBJ databases">
        <title>Genome sequencing of cyanobaciteial culture collection at National Institute for Environmental Studies (NIES).</title>
        <authorList>
            <person name="Hirose Y."/>
            <person name="Shimura Y."/>
            <person name="Fujisawa T."/>
            <person name="Nakamura Y."/>
            <person name="Kawachi M."/>
        </authorList>
    </citation>
    <scope>NUCLEOTIDE SEQUENCE [LARGE SCALE GENOMIC DNA]</scope>
    <source>
        <strain evidence="1 2">NIES-267</strain>
    </source>
</reference>
<dbReference type="Proteomes" id="UP000218418">
    <property type="component" value="Chromosome"/>
</dbReference>
<proteinExistence type="predicted"/>
<accession>A0A1Z4LSC0</accession>
<dbReference type="EMBL" id="AP018227">
    <property type="protein sequence ID" value="BAY84074.1"/>
    <property type="molecule type" value="Genomic_DNA"/>
</dbReference>
<sequence>MNYSKLDIALILALKNIQDQSRPCLVVFIHIELPIDSKAIALLESFGVSDITAKRNVFTATLSSNAVSQLSEQPWVKSLKLSQQLHLVSGD</sequence>